<accession>A0A2T0RGM3</accession>
<organism evidence="1 2">
    <name type="scientific">Pseudosporangium ferrugineum</name>
    <dbReference type="NCBI Taxonomy" id="439699"/>
    <lineage>
        <taxon>Bacteria</taxon>
        <taxon>Bacillati</taxon>
        <taxon>Actinomycetota</taxon>
        <taxon>Actinomycetes</taxon>
        <taxon>Micromonosporales</taxon>
        <taxon>Micromonosporaceae</taxon>
        <taxon>Pseudosporangium</taxon>
    </lineage>
</organism>
<reference evidence="1 2" key="1">
    <citation type="submission" date="2018-03" db="EMBL/GenBank/DDBJ databases">
        <title>Genomic Encyclopedia of Archaeal and Bacterial Type Strains, Phase II (KMG-II): from individual species to whole genera.</title>
        <authorList>
            <person name="Goeker M."/>
        </authorList>
    </citation>
    <scope>NUCLEOTIDE SEQUENCE [LARGE SCALE GENOMIC DNA]</scope>
    <source>
        <strain evidence="1 2">DSM 45348</strain>
    </source>
</reference>
<sequence>MTEQVLGAVGQEVMLENDKVRIWHISLRPGETQPLHHHGLPYVVVAVQGAKNVIHTAAGERIEVEEETGGIVFREPGQTHMLTNAGDTLYIGRIIELKTGLDHS</sequence>
<dbReference type="SUPFAM" id="SSF51182">
    <property type="entry name" value="RmlC-like cupins"/>
    <property type="match status" value="1"/>
</dbReference>
<evidence type="ECO:0000313" key="1">
    <source>
        <dbReference type="EMBL" id="PRY20323.1"/>
    </source>
</evidence>
<evidence type="ECO:0000313" key="2">
    <source>
        <dbReference type="Proteomes" id="UP000239209"/>
    </source>
</evidence>
<proteinExistence type="predicted"/>
<gene>
    <name evidence="1" type="ORF">CLV70_12435</name>
</gene>
<name>A0A2T0RGM3_9ACTN</name>
<dbReference type="InterPro" id="IPR011051">
    <property type="entry name" value="RmlC_Cupin_sf"/>
</dbReference>
<dbReference type="Gene3D" id="2.60.120.10">
    <property type="entry name" value="Jelly Rolls"/>
    <property type="match status" value="1"/>
</dbReference>
<keyword evidence="2" id="KW-1185">Reference proteome</keyword>
<dbReference type="AlphaFoldDB" id="A0A2T0RGM3"/>
<dbReference type="Proteomes" id="UP000239209">
    <property type="component" value="Unassembled WGS sequence"/>
</dbReference>
<evidence type="ECO:0008006" key="3">
    <source>
        <dbReference type="Google" id="ProtNLM"/>
    </source>
</evidence>
<dbReference type="InterPro" id="IPR014710">
    <property type="entry name" value="RmlC-like_jellyroll"/>
</dbReference>
<protein>
    <recommendedName>
        <fullName evidence="3">Cupin domain</fullName>
    </recommendedName>
</protein>
<dbReference type="EMBL" id="PVZG01000024">
    <property type="protein sequence ID" value="PRY20323.1"/>
    <property type="molecule type" value="Genomic_DNA"/>
</dbReference>
<comment type="caution">
    <text evidence="1">The sequence shown here is derived from an EMBL/GenBank/DDBJ whole genome shotgun (WGS) entry which is preliminary data.</text>
</comment>